<evidence type="ECO:0000256" key="6">
    <source>
        <dbReference type="PROSITE-ProRule" id="PRU00176"/>
    </source>
</evidence>
<name>A0A7M5X8F1_9CNID</name>
<feature type="region of interest" description="Disordered" evidence="7">
    <location>
        <begin position="269"/>
        <end position="288"/>
    </location>
</feature>
<dbReference type="OrthoDB" id="548295at2759"/>
<keyword evidence="5" id="KW-0539">Nucleus</keyword>
<dbReference type="PANTHER" id="PTHR16105">
    <property type="entry name" value="RNA-BINDING REGION-CONTAINING PROTEIN 3"/>
    <property type="match status" value="1"/>
</dbReference>
<protein>
    <recommendedName>
        <fullName evidence="2">RNA-binding region-containing protein 3</fullName>
    </recommendedName>
</protein>
<dbReference type="GO" id="GO:0005689">
    <property type="term" value="C:U12-type spliceosomal complex"/>
    <property type="evidence" value="ECO:0007669"/>
    <property type="project" value="TreeGrafter"/>
</dbReference>
<dbReference type="Gene3D" id="3.30.70.330">
    <property type="match status" value="2"/>
</dbReference>
<reference evidence="9" key="1">
    <citation type="submission" date="2021-01" db="UniProtKB">
        <authorList>
            <consortium name="EnsemblMetazoa"/>
        </authorList>
    </citation>
    <scope>IDENTIFICATION</scope>
</reference>
<dbReference type="AlphaFoldDB" id="A0A7M5X8F1"/>
<dbReference type="InterPro" id="IPR035979">
    <property type="entry name" value="RBD_domain_sf"/>
</dbReference>
<evidence type="ECO:0000313" key="9">
    <source>
        <dbReference type="EnsemblMetazoa" id="CLYHEMP019468.1"/>
    </source>
</evidence>
<dbReference type="GO" id="GO:0030626">
    <property type="term" value="F:U12 snRNA binding"/>
    <property type="evidence" value="ECO:0007669"/>
    <property type="project" value="TreeGrafter"/>
</dbReference>
<dbReference type="GO" id="GO:0097157">
    <property type="term" value="F:pre-mRNA intronic binding"/>
    <property type="evidence" value="ECO:0007669"/>
    <property type="project" value="TreeGrafter"/>
</dbReference>
<evidence type="ECO:0000256" key="3">
    <source>
        <dbReference type="ARBA" id="ARBA00022737"/>
    </source>
</evidence>
<dbReference type="InterPro" id="IPR012677">
    <property type="entry name" value="Nucleotide-bd_a/b_plait_sf"/>
</dbReference>
<dbReference type="PANTHER" id="PTHR16105:SF0">
    <property type="entry name" value="RNA-BINDING REGION-CONTAINING PROTEIN 3"/>
    <property type="match status" value="1"/>
</dbReference>
<keyword evidence="3" id="KW-0677">Repeat</keyword>
<evidence type="ECO:0000313" key="10">
    <source>
        <dbReference type="Proteomes" id="UP000594262"/>
    </source>
</evidence>
<dbReference type="CDD" id="cd12239">
    <property type="entry name" value="RRM2_RBM40_like"/>
    <property type="match status" value="1"/>
</dbReference>
<dbReference type="GO" id="GO:0000398">
    <property type="term" value="P:mRNA splicing, via spliceosome"/>
    <property type="evidence" value="ECO:0007669"/>
    <property type="project" value="TreeGrafter"/>
</dbReference>
<dbReference type="RefSeq" id="XP_066914777.1">
    <property type="nucleotide sequence ID" value="XM_067058676.1"/>
</dbReference>
<evidence type="ECO:0000256" key="2">
    <source>
        <dbReference type="ARBA" id="ARBA00020364"/>
    </source>
</evidence>
<evidence type="ECO:0000256" key="1">
    <source>
        <dbReference type="ARBA" id="ARBA00004123"/>
    </source>
</evidence>
<accession>A0A7M5X8F1</accession>
<dbReference type="PROSITE" id="PS50102">
    <property type="entry name" value="RRM"/>
    <property type="match status" value="2"/>
</dbReference>
<evidence type="ECO:0000256" key="7">
    <source>
        <dbReference type="SAM" id="MobiDB-lite"/>
    </source>
</evidence>
<dbReference type="Gene3D" id="6.10.250.610">
    <property type="match status" value="1"/>
</dbReference>
<feature type="domain" description="RRM" evidence="8">
    <location>
        <begin position="24"/>
        <end position="97"/>
    </location>
</feature>
<dbReference type="FunFam" id="3.30.70.330:FF:000207">
    <property type="entry name" value="RNA-binding region (RNP1, RRM)-containing 3"/>
    <property type="match status" value="1"/>
</dbReference>
<keyword evidence="10" id="KW-1185">Reference proteome</keyword>
<dbReference type="GeneID" id="136801982"/>
<feature type="domain" description="RRM" evidence="8">
    <location>
        <begin position="424"/>
        <end position="507"/>
    </location>
</feature>
<organism evidence="9 10">
    <name type="scientific">Clytia hemisphaerica</name>
    <dbReference type="NCBI Taxonomy" id="252671"/>
    <lineage>
        <taxon>Eukaryota</taxon>
        <taxon>Metazoa</taxon>
        <taxon>Cnidaria</taxon>
        <taxon>Hydrozoa</taxon>
        <taxon>Hydroidolina</taxon>
        <taxon>Leptothecata</taxon>
        <taxon>Obeliida</taxon>
        <taxon>Clytiidae</taxon>
        <taxon>Clytia</taxon>
    </lineage>
</organism>
<proteinExistence type="predicted"/>
<dbReference type="InterPro" id="IPR045164">
    <property type="entry name" value="RBM41/RNPC3"/>
</dbReference>
<dbReference type="SUPFAM" id="SSF54928">
    <property type="entry name" value="RNA-binding domain, RBD"/>
    <property type="match status" value="2"/>
</dbReference>
<dbReference type="InterPro" id="IPR000504">
    <property type="entry name" value="RRM_dom"/>
</dbReference>
<dbReference type="Pfam" id="PF00076">
    <property type="entry name" value="RRM_1"/>
    <property type="match status" value="1"/>
</dbReference>
<evidence type="ECO:0000256" key="4">
    <source>
        <dbReference type="ARBA" id="ARBA00022884"/>
    </source>
</evidence>
<evidence type="ECO:0000259" key="8">
    <source>
        <dbReference type="PROSITE" id="PS50102"/>
    </source>
</evidence>
<dbReference type="SMART" id="SM00360">
    <property type="entry name" value="RRM"/>
    <property type="match status" value="2"/>
</dbReference>
<evidence type="ECO:0000256" key="5">
    <source>
        <dbReference type="ARBA" id="ARBA00023242"/>
    </source>
</evidence>
<sequence>MEIKIKEHLRNTTKYQKDPHTMETKLIVKNIPNKFSEQDKIEFLQLFGCQNVTCLNGKLKSCCFVDFPDAESTKQALDVLHQFEILGKKLVVEYAKPIHQTTANEIEAQKVFDRKSFFLDKAGTKDSADKTNLDNENDLSQCGLAPSLGLNHNFPSHLHYKYPEPNVQILTNIANALATVPKFYTMVLNLMNKMHLPPPFAGLTPTPPLPDNKVNMQDASVDTTDLASYCSSEESELESDSENKKHEIYINNPTISQPIRKRKRLRAAASKDQEKLQMNKPVKSDLQTESPFELTTSVKKLEFKLGNSIKDAVEKKAAPPVHYSIFDERGQFGKIEPVAKVVKVDEKIEKHVVMPDVNETISFEIEGQNIAKVEQSTIESEDEEEEEDNADYITAKVLKENKISSEEILNMNQFKNYKGGDKTNRLYVKNIGKQVSTDELLFIFKRFVRNCTEEEKSTLELRHMKEGRMKGQAFVTFPNENIAEKALRQVHGYILQEKPLVIQYGKANKK</sequence>
<dbReference type="EnsemblMetazoa" id="CLYHEMT019468.1">
    <property type="protein sequence ID" value="CLYHEMP019468.1"/>
    <property type="gene ID" value="CLYHEMG019468"/>
</dbReference>
<keyword evidence="4 6" id="KW-0694">RNA-binding</keyword>
<comment type="subcellular location">
    <subcellularLocation>
        <location evidence="1">Nucleus</location>
    </subcellularLocation>
</comment>
<dbReference type="Proteomes" id="UP000594262">
    <property type="component" value="Unplaced"/>
</dbReference>